<accession>A0A401GYR8</accession>
<dbReference type="AlphaFoldDB" id="A0A401GYR8"/>
<comment type="similarity">
    <text evidence="1">Belongs to the lcsJ thioesterase family.</text>
</comment>
<evidence type="ECO:0000313" key="4">
    <source>
        <dbReference type="Proteomes" id="UP000287166"/>
    </source>
</evidence>
<sequence length="396" mass="42715">MPAVAVIARRLSPAAAAVGMALAVRRLTQSGVALTTIASRALKFVALLVVFLNARSWPILWHIRVFRPLIYLDARVFCLRASSAFKSARARSAIEERWWETLSPLGRKPFDEITTYNTWAGPDDCDFNIHLSNSCYAKTLDAVRFKFALVSFPAFFRSGGRMLLGGTHWDFIREIPALSRYEVRCGIAGWDGKWMYLIARYVTKPKKSSKKDKPTTLALEDADQQAQTTGPVLAAYLPSPPTTTAPTPARTRSPGPSAPSAAPAASSATTTRARVAARPEADGATVHCVAVSAMCFKLGRLTVPPAVVLACDGFGTAPQIPRGVKVLREVFKGGWRDAGAAYPGEDVEAVRAAEGERWWETALGGDIERRRVQGYAAVAGLVEGTEGARGVAVGLL</sequence>
<reference evidence="3 4" key="1">
    <citation type="journal article" date="2018" name="Sci. Rep.">
        <title>Genome sequence of the cauliflower mushroom Sparassis crispa (Hanabiratake) and its association with beneficial usage.</title>
        <authorList>
            <person name="Kiyama R."/>
            <person name="Furutani Y."/>
            <person name="Kawaguchi K."/>
            <person name="Nakanishi T."/>
        </authorList>
    </citation>
    <scope>NUCLEOTIDE SEQUENCE [LARGE SCALE GENOMIC DNA]</scope>
</reference>
<dbReference type="EMBL" id="BFAD01000010">
    <property type="protein sequence ID" value="GBE87299.1"/>
    <property type="molecule type" value="Genomic_DNA"/>
</dbReference>
<feature type="compositionally biased region" description="Low complexity" evidence="2">
    <location>
        <begin position="244"/>
        <end position="278"/>
    </location>
</feature>
<comment type="caution">
    <text evidence="3">The sequence shown here is derived from an EMBL/GenBank/DDBJ whole genome shotgun (WGS) entry which is preliminary data.</text>
</comment>
<proteinExistence type="inferred from homology"/>
<evidence type="ECO:0000256" key="2">
    <source>
        <dbReference type="SAM" id="MobiDB-lite"/>
    </source>
</evidence>
<dbReference type="SUPFAM" id="SSF54637">
    <property type="entry name" value="Thioesterase/thiol ester dehydrase-isomerase"/>
    <property type="match status" value="1"/>
</dbReference>
<keyword evidence="4" id="KW-1185">Reference proteome</keyword>
<dbReference type="OrthoDB" id="265761at2759"/>
<dbReference type="Gene3D" id="3.10.129.10">
    <property type="entry name" value="Hotdog Thioesterase"/>
    <property type="match status" value="1"/>
</dbReference>
<evidence type="ECO:0000313" key="3">
    <source>
        <dbReference type="EMBL" id="GBE87299.1"/>
    </source>
</evidence>
<dbReference type="RefSeq" id="XP_027618212.1">
    <property type="nucleotide sequence ID" value="XM_027762411.1"/>
</dbReference>
<dbReference type="PANTHER" id="PTHR12475:SF4">
    <property type="entry name" value="PROTEIN THEM6"/>
    <property type="match status" value="1"/>
</dbReference>
<dbReference type="Pfam" id="PF13279">
    <property type="entry name" value="4HBT_2"/>
    <property type="match status" value="1"/>
</dbReference>
<gene>
    <name evidence="3" type="ORF">SCP_1005470</name>
</gene>
<protein>
    <recommendedName>
        <fullName evidence="5">Thioesterase/thiol ester dehydrase-isomerase</fullName>
    </recommendedName>
</protein>
<dbReference type="InterPro" id="IPR051490">
    <property type="entry name" value="THEM6_lcsJ_thioesterase"/>
</dbReference>
<dbReference type="InParanoid" id="A0A401GYR8"/>
<dbReference type="GeneID" id="38784216"/>
<organism evidence="3 4">
    <name type="scientific">Sparassis crispa</name>
    <dbReference type="NCBI Taxonomy" id="139825"/>
    <lineage>
        <taxon>Eukaryota</taxon>
        <taxon>Fungi</taxon>
        <taxon>Dikarya</taxon>
        <taxon>Basidiomycota</taxon>
        <taxon>Agaricomycotina</taxon>
        <taxon>Agaricomycetes</taxon>
        <taxon>Polyporales</taxon>
        <taxon>Sparassidaceae</taxon>
        <taxon>Sparassis</taxon>
    </lineage>
</organism>
<name>A0A401GYR8_9APHY</name>
<dbReference type="InterPro" id="IPR029069">
    <property type="entry name" value="HotDog_dom_sf"/>
</dbReference>
<feature type="region of interest" description="Disordered" evidence="2">
    <location>
        <begin position="233"/>
        <end position="279"/>
    </location>
</feature>
<evidence type="ECO:0000256" key="1">
    <source>
        <dbReference type="ARBA" id="ARBA00038476"/>
    </source>
</evidence>
<dbReference type="Proteomes" id="UP000287166">
    <property type="component" value="Unassembled WGS sequence"/>
</dbReference>
<dbReference type="PANTHER" id="PTHR12475">
    <property type="match status" value="1"/>
</dbReference>
<evidence type="ECO:0008006" key="5">
    <source>
        <dbReference type="Google" id="ProtNLM"/>
    </source>
</evidence>